<organism evidence="1 2">
    <name type="scientific">candidate division WOR-3 bacterium JGI_Cruoil_03_51_56</name>
    <dbReference type="NCBI Taxonomy" id="1973747"/>
    <lineage>
        <taxon>Bacteria</taxon>
        <taxon>Bacteria division WOR-3</taxon>
    </lineage>
</organism>
<comment type="caution">
    <text evidence="1">The sequence shown here is derived from an EMBL/GenBank/DDBJ whole genome shotgun (WGS) entry which is preliminary data.</text>
</comment>
<dbReference type="EMBL" id="NOZP01000145">
    <property type="protein sequence ID" value="OYD14655.1"/>
    <property type="molecule type" value="Genomic_DNA"/>
</dbReference>
<name>A0A235BSX4_UNCW3</name>
<reference evidence="1 2" key="1">
    <citation type="submission" date="2017-07" db="EMBL/GenBank/DDBJ databases">
        <title>Recovery of genomes from metagenomes via a dereplication, aggregation, and scoring strategy.</title>
        <authorList>
            <person name="Sieber C.M."/>
            <person name="Probst A.J."/>
            <person name="Sharrar A."/>
            <person name="Thomas B.C."/>
            <person name="Hess M."/>
            <person name="Tringe S.G."/>
            <person name="Banfield J.F."/>
        </authorList>
    </citation>
    <scope>NUCLEOTIDE SEQUENCE [LARGE SCALE GENOMIC DNA]</scope>
    <source>
        <strain evidence="1">JGI_Cruoil_03_51_56</strain>
    </source>
</reference>
<accession>A0A235BSX4</accession>
<proteinExistence type="predicted"/>
<protein>
    <submittedName>
        <fullName evidence="1">Uncharacterized protein</fullName>
    </submittedName>
</protein>
<dbReference type="AlphaFoldDB" id="A0A235BSX4"/>
<dbReference type="Proteomes" id="UP000215559">
    <property type="component" value="Unassembled WGS sequence"/>
</dbReference>
<sequence length="225" mass="25232">MEQMADLKRYLQISVGLSVLVLVACKERTGPPVINFTTGDTVVNANDSAIYECEAWDWGLGPVYFHWSCSKGNLAWDSFSLAKWFAPESSGPAVIWVNVTDEDGNGTADSVNLRVAQVKTVLINYSGAVKPGLFRFWQDSLRLGRTVRGSFSVDTNLVSFLILNDTNYRRWVNNQSYEYLVARLFAEEDSFAAAVPNSGIYYFVLDNSYGKMEKVFNLFVEEVTP</sequence>
<evidence type="ECO:0000313" key="1">
    <source>
        <dbReference type="EMBL" id="OYD14655.1"/>
    </source>
</evidence>
<gene>
    <name evidence="1" type="ORF">CH330_08055</name>
</gene>
<evidence type="ECO:0000313" key="2">
    <source>
        <dbReference type="Proteomes" id="UP000215559"/>
    </source>
</evidence>